<gene>
    <name evidence="4" type="ORF">NCGR_LOCUS24862</name>
</gene>
<dbReference type="PANTHER" id="PTHR24301">
    <property type="entry name" value="THROMBOXANE-A SYNTHASE"/>
    <property type="match status" value="1"/>
</dbReference>
<dbReference type="Proteomes" id="UP000604825">
    <property type="component" value="Unassembled WGS sequence"/>
</dbReference>
<name>A0A811P4F6_9POAL</name>
<comment type="cofactor">
    <cofactor evidence="1">
        <name>heme</name>
        <dbReference type="ChEBI" id="CHEBI:30413"/>
    </cofactor>
</comment>
<reference evidence="4" key="1">
    <citation type="submission" date="2020-10" db="EMBL/GenBank/DDBJ databases">
        <authorList>
            <person name="Han B."/>
            <person name="Lu T."/>
            <person name="Zhao Q."/>
            <person name="Huang X."/>
            <person name="Zhao Y."/>
        </authorList>
    </citation>
    <scope>NUCLEOTIDE SEQUENCE</scope>
</reference>
<dbReference type="GO" id="GO:0004497">
    <property type="term" value="F:monooxygenase activity"/>
    <property type="evidence" value="ECO:0007669"/>
    <property type="project" value="UniProtKB-KW"/>
</dbReference>
<evidence type="ECO:0000256" key="3">
    <source>
        <dbReference type="SAM" id="Phobius"/>
    </source>
</evidence>
<dbReference type="GO" id="GO:0016705">
    <property type="term" value="F:oxidoreductase activity, acting on paired donors, with incorporation or reduction of molecular oxygen"/>
    <property type="evidence" value="ECO:0007669"/>
    <property type="project" value="InterPro"/>
</dbReference>
<dbReference type="GO" id="GO:0005506">
    <property type="term" value="F:iron ion binding"/>
    <property type="evidence" value="ECO:0007669"/>
    <property type="project" value="InterPro"/>
</dbReference>
<keyword evidence="5" id="KW-1185">Reference proteome</keyword>
<dbReference type="GO" id="GO:0020037">
    <property type="term" value="F:heme binding"/>
    <property type="evidence" value="ECO:0007669"/>
    <property type="project" value="InterPro"/>
</dbReference>
<protein>
    <recommendedName>
        <fullName evidence="6">Cytochrome P450</fullName>
    </recommendedName>
</protein>
<evidence type="ECO:0000256" key="2">
    <source>
        <dbReference type="RuleBase" id="RU000461"/>
    </source>
</evidence>
<evidence type="ECO:0008006" key="6">
    <source>
        <dbReference type="Google" id="ProtNLM"/>
    </source>
</evidence>
<dbReference type="EMBL" id="CAJGYO010000006">
    <property type="protein sequence ID" value="CAD6237234.1"/>
    <property type="molecule type" value="Genomic_DNA"/>
</dbReference>
<dbReference type="AlphaFoldDB" id="A0A811P4F6"/>
<evidence type="ECO:0000256" key="1">
    <source>
        <dbReference type="PIRSR" id="PIRSR602401-1"/>
    </source>
</evidence>
<dbReference type="SUPFAM" id="SSF48264">
    <property type="entry name" value="Cytochrome P450"/>
    <property type="match status" value="1"/>
</dbReference>
<keyword evidence="1 2" id="KW-0479">Metal-binding</keyword>
<evidence type="ECO:0000313" key="4">
    <source>
        <dbReference type="EMBL" id="CAD6237234.1"/>
    </source>
</evidence>
<dbReference type="Pfam" id="PF00067">
    <property type="entry name" value="p450"/>
    <property type="match status" value="1"/>
</dbReference>
<dbReference type="PANTHER" id="PTHR24301:SF2">
    <property type="entry name" value="THROMBOXANE-A SYNTHASE"/>
    <property type="match status" value="1"/>
</dbReference>
<accession>A0A811P4F6</accession>
<dbReference type="PRINTS" id="PR00385">
    <property type="entry name" value="P450"/>
</dbReference>
<dbReference type="Gene3D" id="1.10.630.10">
    <property type="entry name" value="Cytochrome P450"/>
    <property type="match status" value="1"/>
</dbReference>
<comment type="similarity">
    <text evidence="2">Belongs to the cytochrome P450 family.</text>
</comment>
<keyword evidence="2" id="KW-0503">Monooxygenase</keyword>
<dbReference type="PROSITE" id="PS00086">
    <property type="entry name" value="CYTOCHROME_P450"/>
    <property type="match status" value="1"/>
</dbReference>
<feature type="transmembrane region" description="Helical" evidence="3">
    <location>
        <begin position="13"/>
        <end position="31"/>
    </location>
</feature>
<keyword evidence="1 2" id="KW-0408">Iron</keyword>
<dbReference type="InterPro" id="IPR002401">
    <property type="entry name" value="Cyt_P450_E_grp-I"/>
</dbReference>
<dbReference type="InterPro" id="IPR036396">
    <property type="entry name" value="Cyt_P450_sf"/>
</dbReference>
<sequence length="521" mass="57243">MEMGTVLGAMEEYTFTFVAMAVGFLVLVHLYEPYWKVRATGPGPGPCRSSATSTCVFPVLAKKHGLSSGPALGRQPLIIVADAELCKEVGIKKFKRMPNRSLPSPIANSQIHRKGLFATRDSRWSAMRNVIVSIYQPSHLAGLIPTMESCIERAATTNLDDGEEVIFSKMALSLATDVIGQAAFAADFGLSGKPAVPDDDTKGVDDVGDAAKAKASSKFINMHIHSTTWLKMDLSGSLSTILGTLVPFLQKPLRQVLLRVPSSADREITRVNGELRRMADGLVAACAAERERAPAASQSQQHKDFLSVVLAAKESDASTRELLSPDYLSALTYEHLLAGSATTAFTLSSVVYLVAKHPEVEENLLREIDTFGPRGTVVKESMRLFMVSPLVARETSERLEIGGYVLPKGTWVWMAPGVLAKDPHNFPDPQLFRPERFEPAGDEQKKRHPYAFIPFGIGPRVCIGQKFAIQEIKLAIIHLYQHYVFRHSPSMESPLEFQFGIVVNFKHGVKLHVIKRHVACL</sequence>
<keyword evidence="2" id="KW-0560">Oxidoreductase</keyword>
<proteinExistence type="inferred from homology"/>
<dbReference type="InterPro" id="IPR017972">
    <property type="entry name" value="Cyt_P450_CS"/>
</dbReference>
<keyword evidence="3" id="KW-0812">Transmembrane</keyword>
<keyword evidence="1 2" id="KW-0349">Heme</keyword>
<dbReference type="InterPro" id="IPR001128">
    <property type="entry name" value="Cyt_P450"/>
</dbReference>
<evidence type="ECO:0000313" key="5">
    <source>
        <dbReference type="Proteomes" id="UP000604825"/>
    </source>
</evidence>
<dbReference type="OrthoDB" id="1470350at2759"/>
<keyword evidence="3" id="KW-0472">Membrane</keyword>
<keyword evidence="3" id="KW-1133">Transmembrane helix</keyword>
<comment type="caution">
    <text evidence="4">The sequence shown here is derived from an EMBL/GenBank/DDBJ whole genome shotgun (WGS) entry which is preliminary data.</text>
</comment>
<organism evidence="4 5">
    <name type="scientific">Miscanthus lutarioriparius</name>
    <dbReference type="NCBI Taxonomy" id="422564"/>
    <lineage>
        <taxon>Eukaryota</taxon>
        <taxon>Viridiplantae</taxon>
        <taxon>Streptophyta</taxon>
        <taxon>Embryophyta</taxon>
        <taxon>Tracheophyta</taxon>
        <taxon>Spermatophyta</taxon>
        <taxon>Magnoliopsida</taxon>
        <taxon>Liliopsida</taxon>
        <taxon>Poales</taxon>
        <taxon>Poaceae</taxon>
        <taxon>PACMAD clade</taxon>
        <taxon>Panicoideae</taxon>
        <taxon>Andropogonodae</taxon>
        <taxon>Andropogoneae</taxon>
        <taxon>Saccharinae</taxon>
        <taxon>Miscanthus</taxon>
    </lineage>
</organism>
<dbReference type="PRINTS" id="PR00463">
    <property type="entry name" value="EP450I"/>
</dbReference>
<feature type="binding site" description="axial binding residue" evidence="1">
    <location>
        <position position="462"/>
    </location>
    <ligand>
        <name>heme</name>
        <dbReference type="ChEBI" id="CHEBI:30413"/>
    </ligand>
    <ligandPart>
        <name>Fe</name>
        <dbReference type="ChEBI" id="CHEBI:18248"/>
    </ligandPart>
</feature>